<evidence type="ECO:0000313" key="2">
    <source>
        <dbReference type="Proteomes" id="UP000198290"/>
    </source>
</evidence>
<dbReference type="STRING" id="332411.VI06_16505"/>
<dbReference type="EMBL" id="AP018823">
    <property type="protein sequence ID" value="BBF86842.1"/>
    <property type="molecule type" value="Genomic_DNA"/>
</dbReference>
<reference evidence="1 2" key="2">
    <citation type="journal article" date="2017" name="Genome Announc.">
        <title>Draft genome sequence of Aquitalea magnusonii strain H3, a plant growth-promoting bacterium of duckweed Lemna minor.</title>
        <authorList>
            <person name="Ishizawa H."/>
            <person name="Kuroda M."/>
            <person name="Ike M."/>
        </authorList>
    </citation>
    <scope>NUCLEOTIDE SEQUENCE [LARGE SCALE GENOMIC DNA]</scope>
    <source>
        <strain evidence="1 2">H3</strain>
    </source>
</reference>
<gene>
    <name evidence="1" type="ORF">DLM_3250</name>
</gene>
<sequence length="44" mass="4721">MLKGPEQARSIRVDHIPAGSRTAVPDTMANRLAYKISALPDSGE</sequence>
<accession>A0A3G9GLJ3</accession>
<evidence type="ECO:0000313" key="1">
    <source>
        <dbReference type="EMBL" id="BBF86842.1"/>
    </source>
</evidence>
<organism evidence="1 2">
    <name type="scientific">Aquitalea magnusonii</name>
    <dbReference type="NCBI Taxonomy" id="332411"/>
    <lineage>
        <taxon>Bacteria</taxon>
        <taxon>Pseudomonadati</taxon>
        <taxon>Pseudomonadota</taxon>
        <taxon>Betaproteobacteria</taxon>
        <taxon>Neisseriales</taxon>
        <taxon>Chromobacteriaceae</taxon>
        <taxon>Aquitalea</taxon>
    </lineage>
</organism>
<dbReference type="AlphaFoldDB" id="A0A3G9GLJ3"/>
<reference evidence="2" key="3">
    <citation type="journal article" date="2017" name="Plant Physiol. Biochem.">
        <title>Differential oxidative and antioxidative response of duckweed Lemna minor toward plant growth promoting/inhibiting bacteria.</title>
        <authorList>
            <person name="Ishizawa H."/>
            <person name="Kuroda M."/>
            <person name="Morikawa M."/>
            <person name="Ike M."/>
        </authorList>
    </citation>
    <scope>NUCLEOTIDE SEQUENCE [LARGE SCALE GENOMIC DNA]</scope>
    <source>
        <strain evidence="2">H3</strain>
    </source>
</reference>
<keyword evidence="2" id="KW-1185">Reference proteome</keyword>
<dbReference type="Proteomes" id="UP000198290">
    <property type="component" value="Chromosome"/>
</dbReference>
<dbReference type="KEGG" id="amah:DLM_3250"/>
<name>A0A3G9GLJ3_9NEIS</name>
<reference evidence="2" key="1">
    <citation type="journal article" date="2017" name="Biotechnol. Biofuels">
        <title>Evaluation of environmental bacterial communities as a factor affecting the growth of duckweed Lemna minor.</title>
        <authorList>
            <person name="Ishizawa H."/>
            <person name="Kuroda M."/>
            <person name="Morikawa M."/>
            <person name="Ike M."/>
        </authorList>
    </citation>
    <scope>NUCLEOTIDE SEQUENCE [LARGE SCALE GENOMIC DNA]</scope>
    <source>
        <strain evidence="2">H3</strain>
    </source>
</reference>
<protein>
    <submittedName>
        <fullName evidence="1">Uncharacterized protein</fullName>
    </submittedName>
</protein>
<proteinExistence type="predicted"/>